<reference evidence="1" key="2">
    <citation type="submission" date="2015-03" db="EMBL/GenBank/DDBJ databases">
        <authorList>
            <person name="Chow C.-E.T."/>
            <person name="Winget D.M."/>
            <person name="White R.A.III."/>
            <person name="Hallam S.J."/>
            <person name="Suttle C.A."/>
        </authorList>
    </citation>
    <scope>NUCLEOTIDE SEQUENCE</scope>
    <source>
        <strain evidence="1">Oxic3_2</strain>
    </source>
</reference>
<reference evidence="1" key="1">
    <citation type="journal article" date="2015" name="Front. Microbiol.">
        <title>Combining genomic sequencing methods to explore viral diversity and reveal potential virus-host interactions.</title>
        <authorList>
            <person name="Chow C.E."/>
            <person name="Winget D.M."/>
            <person name="White R.A.III."/>
            <person name="Hallam S.J."/>
            <person name="Suttle C.A."/>
        </authorList>
    </citation>
    <scope>NUCLEOTIDE SEQUENCE</scope>
    <source>
        <strain evidence="1">Oxic3_2</strain>
    </source>
</reference>
<accession>A0A0F7L9W6</accession>
<proteinExistence type="predicted"/>
<name>A0A0F7L9W6_9VIRU</name>
<evidence type="ECO:0000313" key="1">
    <source>
        <dbReference type="EMBL" id="AKH48715.1"/>
    </source>
</evidence>
<dbReference type="EMBL" id="KR029608">
    <property type="protein sequence ID" value="AKH48715.1"/>
    <property type="molecule type" value="Genomic_DNA"/>
</dbReference>
<organism evidence="1">
    <name type="scientific">uncultured marine virus</name>
    <dbReference type="NCBI Taxonomy" id="186617"/>
    <lineage>
        <taxon>Viruses</taxon>
        <taxon>environmental samples</taxon>
    </lineage>
</organism>
<sequence>MISQPAFSYVGICSKYGVCISPGLLIPFLTSFVKNSGVTFVFIAISILN</sequence>
<protein>
    <submittedName>
        <fullName evidence="1">Uncharacterized protein</fullName>
    </submittedName>
</protein>